<keyword evidence="1" id="KW-0808">Transferase</keyword>
<proteinExistence type="predicted"/>
<name>A0ABX1AM18_9ACTN</name>
<protein>
    <submittedName>
        <fullName evidence="4">N-acetyltransferase</fullName>
    </submittedName>
</protein>
<comment type="caution">
    <text evidence="4">The sequence shown here is derived from an EMBL/GenBank/DDBJ whole genome shotgun (WGS) entry which is preliminary data.</text>
</comment>
<dbReference type="Gene3D" id="3.40.630.30">
    <property type="match status" value="1"/>
</dbReference>
<dbReference type="PROSITE" id="PS51186">
    <property type="entry name" value="GNAT"/>
    <property type="match status" value="1"/>
</dbReference>
<dbReference type="InterPro" id="IPR016181">
    <property type="entry name" value="Acyl_CoA_acyltransferase"/>
</dbReference>
<evidence type="ECO:0000313" key="5">
    <source>
        <dbReference type="Proteomes" id="UP000746503"/>
    </source>
</evidence>
<evidence type="ECO:0000259" key="3">
    <source>
        <dbReference type="PROSITE" id="PS51186"/>
    </source>
</evidence>
<accession>A0ABX1AM18</accession>
<organism evidence="4 5">
    <name type="scientific">Streptomyces spiramenti</name>
    <dbReference type="NCBI Taxonomy" id="2720606"/>
    <lineage>
        <taxon>Bacteria</taxon>
        <taxon>Bacillati</taxon>
        <taxon>Actinomycetota</taxon>
        <taxon>Actinomycetes</taxon>
        <taxon>Kitasatosporales</taxon>
        <taxon>Streptomycetaceae</taxon>
        <taxon>Streptomyces</taxon>
    </lineage>
</organism>
<reference evidence="4 5" key="1">
    <citation type="submission" date="2020-03" db="EMBL/GenBank/DDBJ databases">
        <title>Draft genome of Streptomyces sp. ventii, isolated from the Axial Seamount in the Pacific Ocean, and resequencing of the two type strains Streptomyces lonarensis strain NCL 716 and Streptomyces bohaiensis strain 11A07.</title>
        <authorList>
            <person name="Loughran R.M."/>
            <person name="Pfannmuller K.M."/>
            <person name="Wasson B.J."/>
            <person name="Deadmond M.C."/>
            <person name="Paddock B.E."/>
            <person name="Koyack M.J."/>
            <person name="Gallegos D.A."/>
            <person name="Mitchell E.A."/>
            <person name="Ushijima B."/>
            <person name="Saw J.H."/>
            <person name="Mcphail K.L."/>
            <person name="Videau P."/>
        </authorList>
    </citation>
    <scope>NUCLEOTIDE SEQUENCE [LARGE SCALE GENOMIC DNA]</scope>
    <source>
        <strain evidence="5">5675061</strain>
    </source>
</reference>
<dbReference type="EMBL" id="JAAVJB010000073">
    <property type="protein sequence ID" value="NJP66874.1"/>
    <property type="molecule type" value="Genomic_DNA"/>
</dbReference>
<evidence type="ECO:0000256" key="2">
    <source>
        <dbReference type="ARBA" id="ARBA00023315"/>
    </source>
</evidence>
<feature type="domain" description="N-acetyltransferase" evidence="3">
    <location>
        <begin position="1"/>
        <end position="152"/>
    </location>
</feature>
<dbReference type="SUPFAM" id="SSF55729">
    <property type="entry name" value="Acyl-CoA N-acyltransferases (Nat)"/>
    <property type="match status" value="1"/>
</dbReference>
<dbReference type="InterPro" id="IPR000182">
    <property type="entry name" value="GNAT_dom"/>
</dbReference>
<keyword evidence="2" id="KW-0012">Acyltransferase</keyword>
<evidence type="ECO:0000313" key="4">
    <source>
        <dbReference type="EMBL" id="NJP66874.1"/>
    </source>
</evidence>
<dbReference type="Pfam" id="PF13527">
    <property type="entry name" value="Acetyltransf_9"/>
    <property type="match status" value="1"/>
</dbReference>
<keyword evidence="5" id="KW-1185">Reference proteome</keyword>
<dbReference type="Proteomes" id="UP000746503">
    <property type="component" value="Unassembled WGS sequence"/>
</dbReference>
<sequence>MLIRREIPSDIPSVQHVTTAAFTSPENPEPVETTLLARLRDDRGWIPELSLVAVTDGGQVSGHVVCTRGTVDGTPAVGLGPLSVHPAHQRRGIGQALVHAVLGAAEARGEPLVALLGSPRYYGRFGFRAATDYRIDPPEPAWGDYFQVRPLAAWTPRLRGGFRYAAPFDRI</sequence>
<dbReference type="RefSeq" id="WP_167933392.1">
    <property type="nucleotide sequence ID" value="NZ_JAAVJB010000073.1"/>
</dbReference>
<dbReference type="CDD" id="cd04301">
    <property type="entry name" value="NAT_SF"/>
    <property type="match status" value="1"/>
</dbReference>
<evidence type="ECO:0000256" key="1">
    <source>
        <dbReference type="ARBA" id="ARBA00022679"/>
    </source>
</evidence>
<dbReference type="InterPro" id="IPR050832">
    <property type="entry name" value="Bact_Acetyltransf"/>
</dbReference>
<gene>
    <name evidence="4" type="ORF">HCJ92_11380</name>
</gene>
<dbReference type="PANTHER" id="PTHR43877">
    <property type="entry name" value="AMINOALKYLPHOSPHONATE N-ACETYLTRANSFERASE-RELATED-RELATED"/>
    <property type="match status" value="1"/>
</dbReference>